<proteinExistence type="predicted"/>
<evidence type="ECO:0000313" key="3">
    <source>
        <dbReference type="Proteomes" id="UP000494102"/>
    </source>
</evidence>
<name>A0A6J5KEI4_9BURK</name>
<protein>
    <submittedName>
        <fullName evidence="2">Uncharacterized protein</fullName>
    </submittedName>
</protein>
<reference evidence="2 3" key="1">
    <citation type="submission" date="2020-04" db="EMBL/GenBank/DDBJ databases">
        <authorList>
            <person name="De Canck E."/>
        </authorList>
    </citation>
    <scope>NUCLEOTIDE SEQUENCE [LARGE SCALE GENOMIC DNA]</scope>
    <source>
        <strain evidence="2 3">LMG 9964</strain>
    </source>
</reference>
<accession>A0A6J5KEI4</accession>
<evidence type="ECO:0000313" key="2">
    <source>
        <dbReference type="EMBL" id="CAB4052629.1"/>
    </source>
</evidence>
<dbReference type="EMBL" id="CADILN010000016">
    <property type="protein sequence ID" value="CAB4052629.1"/>
    <property type="molecule type" value="Genomic_DNA"/>
</dbReference>
<keyword evidence="1" id="KW-0812">Transmembrane</keyword>
<feature type="transmembrane region" description="Helical" evidence="1">
    <location>
        <begin position="53"/>
        <end position="73"/>
    </location>
</feature>
<gene>
    <name evidence="2" type="ORF">LMG9964_06319</name>
</gene>
<dbReference type="Proteomes" id="UP000494102">
    <property type="component" value="Unassembled WGS sequence"/>
</dbReference>
<evidence type="ECO:0000256" key="1">
    <source>
        <dbReference type="SAM" id="Phobius"/>
    </source>
</evidence>
<keyword evidence="1" id="KW-1133">Transmembrane helix</keyword>
<keyword evidence="1" id="KW-0472">Membrane</keyword>
<dbReference type="AlphaFoldDB" id="A0A6J5KEI4"/>
<organism evidence="2 3">
    <name type="scientific">Paraburkholderia phenoliruptrix</name>
    <dbReference type="NCBI Taxonomy" id="252970"/>
    <lineage>
        <taxon>Bacteria</taxon>
        <taxon>Pseudomonadati</taxon>
        <taxon>Pseudomonadota</taxon>
        <taxon>Betaproteobacteria</taxon>
        <taxon>Burkholderiales</taxon>
        <taxon>Burkholderiaceae</taxon>
        <taxon>Paraburkholderia</taxon>
    </lineage>
</organism>
<sequence>MARRLANATMPTRRMRLPLPAKRRLYGCTTGSEGCRAAGAARATPVRRASYAFAGLLPALLMPCSISLSPLWYRVGVSQRHPATSRRFAKRRQTNTSLTSTKRRWDRSTNALVRLRRSRNGLNTPVGERPYRAHPSSSIFEHNRPPYCDKKPPPPPIVICYFTICFRCFMGRLVPTLIYRWRA</sequence>